<accession>A0A3Q0JFY4</accession>
<keyword evidence="2" id="KW-1185">Reference proteome</keyword>
<dbReference type="GeneID" id="113472022"/>
<feature type="compositionally biased region" description="Polar residues" evidence="1">
    <location>
        <begin position="140"/>
        <end position="152"/>
    </location>
</feature>
<dbReference type="AlphaFoldDB" id="A0A3Q0JFY4"/>
<dbReference type="PaxDb" id="121845-A0A3Q0JFY4"/>
<feature type="region of interest" description="Disordered" evidence="1">
    <location>
        <begin position="373"/>
        <end position="407"/>
    </location>
</feature>
<dbReference type="Proteomes" id="UP000079169">
    <property type="component" value="Unplaced"/>
</dbReference>
<evidence type="ECO:0000313" key="2">
    <source>
        <dbReference type="Proteomes" id="UP000079169"/>
    </source>
</evidence>
<feature type="region of interest" description="Disordered" evidence="1">
    <location>
        <begin position="453"/>
        <end position="473"/>
    </location>
</feature>
<feature type="region of interest" description="Disordered" evidence="1">
    <location>
        <begin position="565"/>
        <end position="635"/>
    </location>
</feature>
<evidence type="ECO:0000256" key="1">
    <source>
        <dbReference type="SAM" id="MobiDB-lite"/>
    </source>
</evidence>
<feature type="non-terminal residue" evidence="3">
    <location>
        <position position="706"/>
    </location>
</feature>
<protein>
    <submittedName>
        <fullName evidence="3">Uncharacterized protein LOC113472022</fullName>
    </submittedName>
</protein>
<dbReference type="RefSeq" id="XP_026687362.1">
    <property type="nucleotide sequence ID" value="XM_026831561.1"/>
</dbReference>
<feature type="compositionally biased region" description="Basic and acidic residues" evidence="1">
    <location>
        <begin position="386"/>
        <end position="407"/>
    </location>
</feature>
<name>A0A3Q0JFY4_DIACI</name>
<feature type="compositionally biased region" description="Polar residues" evidence="1">
    <location>
        <begin position="571"/>
        <end position="582"/>
    </location>
</feature>
<feature type="compositionally biased region" description="Basic and acidic residues" evidence="1">
    <location>
        <begin position="153"/>
        <end position="188"/>
    </location>
</feature>
<evidence type="ECO:0000313" key="3">
    <source>
        <dbReference type="RefSeq" id="XP_026687362.1"/>
    </source>
</evidence>
<organism evidence="2 3">
    <name type="scientific">Diaphorina citri</name>
    <name type="common">Asian citrus psyllid</name>
    <dbReference type="NCBI Taxonomy" id="121845"/>
    <lineage>
        <taxon>Eukaryota</taxon>
        <taxon>Metazoa</taxon>
        <taxon>Ecdysozoa</taxon>
        <taxon>Arthropoda</taxon>
        <taxon>Hexapoda</taxon>
        <taxon>Insecta</taxon>
        <taxon>Pterygota</taxon>
        <taxon>Neoptera</taxon>
        <taxon>Paraneoptera</taxon>
        <taxon>Hemiptera</taxon>
        <taxon>Sternorrhyncha</taxon>
        <taxon>Psylloidea</taxon>
        <taxon>Psyllidae</taxon>
        <taxon>Diaphorininae</taxon>
        <taxon>Diaphorina</taxon>
    </lineage>
</organism>
<feature type="compositionally biased region" description="Basic and acidic residues" evidence="1">
    <location>
        <begin position="583"/>
        <end position="612"/>
    </location>
</feature>
<reference evidence="3" key="1">
    <citation type="submission" date="2025-08" db="UniProtKB">
        <authorList>
            <consortium name="RefSeq"/>
        </authorList>
    </citation>
    <scope>IDENTIFICATION</scope>
</reference>
<feature type="region of interest" description="Disordered" evidence="1">
    <location>
        <begin position="135"/>
        <end position="205"/>
    </location>
</feature>
<proteinExistence type="predicted"/>
<gene>
    <name evidence="3" type="primary">LOC113472022</name>
</gene>
<sequence>MESLLSKIFKSKNKKQVYNVDKSKRQNLKKVNKNVGQKSSAYITNQLRKEFGIYRPKSEFSSTKYNMPCLVTHCDYSIENVDIIPQTFHREQNVDLVKCTLDQRKTKNSLFINDKHSDMDAESINKEFGIDENEVYGSRTLKTQNPTNSTIDNTHKRNNMEEVKSKSNENSEKQRYNERNEYFDRSVEESSIANTDSRKESLQGRYQDPCKQLNSYKCNGEFIFEPKKDLTNERYIGEKPIESNTFNDSIACTLNNSAQKSGADAKLEYIANEKGMNNVDSHKFTKTVDGNVLNEDNQNPFTEELDATSTVKQEKSEGLVENKETAKETEIILKATNENCDDVFDIELKTTSHNEATCGKKEAINSIEKHNSELDMRSSSDAGLKVSDDNNQKIKIEDKKDTKKQDSERIISENVTHLKLQNENIFGILREQEKRNLAQESQKVHTNHIEEDKINDCSDSPSQDSAIKHEKRHEEKLRKEFGIYRPKSEFSSTKYNMPCLVTHCDYSIENVDIIPQTFHREQNVDLVKCTLDQRKTKNSLFINDNHSDMEAESINKEFGIDENEVYDSRTSKTQNPTNSTIDNTHKRNNMEEVKSKSNDNPEKQRYNERNEYFDTSVEESSIANTDSRKESLQGRYQDPCKQLNSYKCNGEFIFEPKKDLTNERYIGEKPIESNTFNDSIACTLNNSAQKSGADAKLEYIANEKGM</sequence>
<dbReference type="KEGG" id="dci:113472022"/>